<dbReference type="InterPro" id="IPR023198">
    <property type="entry name" value="PGP-like_dom2"/>
</dbReference>
<dbReference type="Gene3D" id="3.40.50.1000">
    <property type="entry name" value="HAD superfamily/HAD-like"/>
    <property type="match status" value="1"/>
</dbReference>
<evidence type="ECO:0000313" key="1">
    <source>
        <dbReference type="EMBL" id="QHT21548.1"/>
    </source>
</evidence>
<reference evidence="1" key="1">
    <citation type="journal article" date="2020" name="Nature">
        <title>Giant virus diversity and host interactions through global metagenomics.</title>
        <authorList>
            <person name="Schulz F."/>
            <person name="Roux S."/>
            <person name="Paez-Espino D."/>
            <person name="Jungbluth S."/>
            <person name="Walsh D.A."/>
            <person name="Denef V.J."/>
            <person name="McMahon K.D."/>
            <person name="Konstantinidis K.T."/>
            <person name="Eloe-Fadrosh E.A."/>
            <person name="Kyrpides N.C."/>
            <person name="Woyke T."/>
        </authorList>
    </citation>
    <scope>NUCLEOTIDE SEQUENCE</scope>
    <source>
        <strain evidence="1">GVMAG-M-3300023179-103</strain>
    </source>
</reference>
<dbReference type="InterPro" id="IPR036412">
    <property type="entry name" value="HAD-like_sf"/>
</dbReference>
<dbReference type="SUPFAM" id="SSF56784">
    <property type="entry name" value="HAD-like"/>
    <property type="match status" value="1"/>
</dbReference>
<dbReference type="InterPro" id="IPR023214">
    <property type="entry name" value="HAD_sf"/>
</dbReference>
<dbReference type="Gene3D" id="1.10.150.240">
    <property type="entry name" value="Putative phosphatase, domain 2"/>
    <property type="match status" value="1"/>
</dbReference>
<dbReference type="EMBL" id="MN739695">
    <property type="protein sequence ID" value="QHT21548.1"/>
    <property type="molecule type" value="Genomic_DNA"/>
</dbReference>
<protein>
    <submittedName>
        <fullName evidence="1">Uncharacterized protein</fullName>
    </submittedName>
</protein>
<name>A0A6C0DYJ6_9ZZZZ</name>
<organism evidence="1">
    <name type="scientific">viral metagenome</name>
    <dbReference type="NCBI Taxonomy" id="1070528"/>
    <lineage>
        <taxon>unclassified sequences</taxon>
        <taxon>metagenomes</taxon>
        <taxon>organismal metagenomes</taxon>
    </lineage>
</organism>
<proteinExistence type="predicted"/>
<dbReference type="AlphaFoldDB" id="A0A6C0DYJ6"/>
<sequence>MNILINKSYNMYRRSSSLISIPKGKIYCVLSPEAIMLHNILPEAVVRAMYFHNIPPKNLSISSLFNRNVPIHQHIQNISKHLNFDDQQQQTLKNQINKTVNVLSQDPDYTELHPGFLKVIPNLKYHGVSNFILSNPFAESKTLKNIYSSFVSQGFVCDLITDNDEFEIDTIVEKFSVTPNDIIMKVCNAPEDIKKLKDKKITTIGYTESSENKRILYESGAHYVIGNYYLLPNILITEKNNLYKQ</sequence>
<accession>A0A6C0DYJ6</accession>